<feature type="domain" description="N-acetyltransferase" evidence="1">
    <location>
        <begin position="167"/>
        <end position="302"/>
    </location>
</feature>
<reference evidence="2 3" key="2">
    <citation type="journal article" date="2015" name="Genome Announc.">
        <title>Complete Genome Sequence of Coriobacteriaceae Strain 68-1-3, a Novel Mucus-Degrading Isolate from the Swine Intestinal Tract.</title>
        <authorList>
            <person name="Looft T."/>
            <person name="Bayles D.O."/>
            <person name="Alt D.P."/>
            <person name="Stanton T.B."/>
        </authorList>
    </citation>
    <scope>NUCLEOTIDE SEQUENCE [LARGE SCALE GENOMIC DNA]</scope>
    <source>
        <strain evidence="2 3">68-1-3</strain>
    </source>
</reference>
<dbReference type="KEGG" id="cbac:JI75_00205"/>
<dbReference type="PROSITE" id="PS51186">
    <property type="entry name" value="GNAT"/>
    <property type="match status" value="1"/>
</dbReference>
<accession>A0A0A8B1S2</accession>
<proteinExistence type="predicted"/>
<dbReference type="Pfam" id="PF08445">
    <property type="entry name" value="FR47"/>
    <property type="match status" value="1"/>
</dbReference>
<dbReference type="AlphaFoldDB" id="A0A0A8B1S2"/>
<reference evidence="3" key="1">
    <citation type="submission" date="2014-08" db="EMBL/GenBank/DDBJ databases">
        <title>Coriobacteriaceae sp. complete genome.</title>
        <authorList>
            <person name="Looft T."/>
            <person name="Bayles D.O."/>
            <person name="Stanton T.B."/>
        </authorList>
    </citation>
    <scope>NUCLEOTIDE SEQUENCE [LARGE SCALE GENOMIC DNA]</scope>
    <source>
        <strain evidence="3">68-1-3</strain>
    </source>
</reference>
<dbReference type="HOGENOM" id="CLU_920442_0_0_11"/>
<evidence type="ECO:0000259" key="1">
    <source>
        <dbReference type="PROSITE" id="PS51186"/>
    </source>
</evidence>
<organism evidence="2 3">
    <name type="scientific">Berryella intestinalis</name>
    <dbReference type="NCBI Taxonomy" id="1531429"/>
    <lineage>
        <taxon>Bacteria</taxon>
        <taxon>Bacillati</taxon>
        <taxon>Actinomycetota</taxon>
        <taxon>Coriobacteriia</taxon>
        <taxon>Eggerthellales</taxon>
        <taxon>Eggerthellaceae</taxon>
        <taxon>Berryella</taxon>
    </lineage>
</organism>
<dbReference type="Proteomes" id="UP000031121">
    <property type="component" value="Chromosome"/>
</dbReference>
<protein>
    <recommendedName>
        <fullName evidence="1">N-acetyltransferase domain-containing protein</fullName>
    </recommendedName>
</protein>
<dbReference type="Gene3D" id="3.40.630.30">
    <property type="match status" value="1"/>
</dbReference>
<evidence type="ECO:0000313" key="2">
    <source>
        <dbReference type="EMBL" id="AJC11360.1"/>
    </source>
</evidence>
<dbReference type="EMBL" id="CP009302">
    <property type="protein sequence ID" value="AJC11360.1"/>
    <property type="molecule type" value="Genomic_DNA"/>
</dbReference>
<dbReference type="STRING" id="1531429.JI75_00205"/>
<dbReference type="GO" id="GO:0016747">
    <property type="term" value="F:acyltransferase activity, transferring groups other than amino-acyl groups"/>
    <property type="evidence" value="ECO:0007669"/>
    <property type="project" value="InterPro"/>
</dbReference>
<dbReference type="InterPro" id="IPR000182">
    <property type="entry name" value="GNAT_dom"/>
</dbReference>
<dbReference type="OrthoDB" id="9805924at2"/>
<sequence>MVGVAGKNPSPVASLQEFFEIMRAFKESATGGAYGNCYLMPNRVEPLVIEGALSFAADETTLIFFERRDGFTQIHFLRKEAAYSEVPDKAALDMLAEPREEPLMAEIPFSAKSTGENIPGAARASVDFLERCGFSIIRISRRLSLRPTVRNNQPGESENGRGFDASSLIEIASVSDAASISRMLEKGFDPFCDYIPTDRELRDILSSGRVYCIRDASESPVAFLHWSRSGAASELKHLYVEDSARGCGYARMLVRRYLENLPLDVKTRFLWVNDANEPALALYDDLGYRFDGRRAVELTKGI</sequence>
<keyword evidence="3" id="KW-1185">Reference proteome</keyword>
<dbReference type="RefSeq" id="WP_039687867.1">
    <property type="nucleotide sequence ID" value="NZ_CP009302.1"/>
</dbReference>
<name>A0A0A8B1S2_9ACTN</name>
<dbReference type="InterPro" id="IPR013653">
    <property type="entry name" value="GCN5-like_dom"/>
</dbReference>
<evidence type="ECO:0000313" key="3">
    <source>
        <dbReference type="Proteomes" id="UP000031121"/>
    </source>
</evidence>
<dbReference type="SUPFAM" id="SSF55729">
    <property type="entry name" value="Acyl-CoA N-acyltransferases (Nat)"/>
    <property type="match status" value="1"/>
</dbReference>
<gene>
    <name evidence="2" type="ORF">JI75_00205</name>
</gene>
<dbReference type="InterPro" id="IPR016181">
    <property type="entry name" value="Acyl_CoA_acyltransferase"/>
</dbReference>